<evidence type="ECO:0000313" key="1">
    <source>
        <dbReference type="EMBL" id="EET03277.1"/>
    </source>
</evidence>
<reference evidence="1" key="1">
    <citation type="submission" date="2009-05" db="EMBL/GenBank/DDBJ databases">
        <authorList>
            <person name="Harkins D.M."/>
            <person name="DeShazer D."/>
            <person name="Woods D.E."/>
            <person name="Brinkac L.M."/>
            <person name="Brown K.A."/>
            <person name="Hung G.C."/>
            <person name="Tuanyok A."/>
            <person name="Zhang B."/>
            <person name="Nierman W.C."/>
        </authorList>
    </citation>
    <scope>NUCLEOTIDE SEQUENCE [LARGE SCALE GENOMIC DNA]</scope>
    <source>
        <strain evidence="1">1710a</strain>
    </source>
</reference>
<protein>
    <submittedName>
        <fullName evidence="1">Uncharacterized protein</fullName>
    </submittedName>
</protein>
<accession>A0A0E1W0U6</accession>
<dbReference type="HOGENOM" id="CLU_2551777_0_0_4"/>
<name>A0A0E1W0U6_BURPE</name>
<dbReference type="AlphaFoldDB" id="A0A0E1W0U6"/>
<gene>
    <name evidence="1" type="ORF">BURPS1710A_A2511</name>
</gene>
<dbReference type="Proteomes" id="UP000001812">
    <property type="component" value="Chromosome II"/>
</dbReference>
<organism evidence="1">
    <name type="scientific">Burkholderia pseudomallei 1710a</name>
    <dbReference type="NCBI Taxonomy" id="320371"/>
    <lineage>
        <taxon>Bacteria</taxon>
        <taxon>Pseudomonadati</taxon>
        <taxon>Pseudomonadota</taxon>
        <taxon>Betaproteobacteria</taxon>
        <taxon>Burkholderiales</taxon>
        <taxon>Burkholderiaceae</taxon>
        <taxon>Burkholderia</taxon>
        <taxon>pseudomallei group</taxon>
    </lineage>
</organism>
<dbReference type="EMBL" id="CM000833">
    <property type="protein sequence ID" value="EET03277.1"/>
    <property type="molecule type" value="Genomic_DNA"/>
</dbReference>
<proteinExistence type="predicted"/>
<dbReference type="RefSeq" id="WP_004529568.1">
    <property type="nucleotide sequence ID" value="NZ_CM000833.1"/>
</dbReference>
<sequence>MWRRADARASRDASGRWHLNARAGRRRCGVDRRENGGEANEKALSARGMAAKACDAIGQRGAAALERRGGAVRSGANQSRLP</sequence>